<keyword evidence="5 9" id="KW-0560">Oxidoreductase</keyword>
<comment type="caution">
    <text evidence="9">The sequence shown here is derived from an EMBL/GenBank/DDBJ whole genome shotgun (WGS) entry which is preliminary data.</text>
</comment>
<dbReference type="EMBL" id="JAPHNL010000286">
    <property type="protein sequence ID" value="MCX3062911.1"/>
    <property type="molecule type" value="Genomic_DNA"/>
</dbReference>
<gene>
    <name evidence="9" type="primary">phzG</name>
    <name evidence="9" type="ORF">OFY01_24750</name>
</gene>
<proteinExistence type="inferred from homology"/>
<name>A0ABT3U2H3_9ACTN</name>
<evidence type="ECO:0000313" key="9">
    <source>
        <dbReference type="EMBL" id="MCX3062911.1"/>
    </source>
</evidence>
<evidence type="ECO:0000313" key="10">
    <source>
        <dbReference type="Proteomes" id="UP001163064"/>
    </source>
</evidence>
<dbReference type="InterPro" id="IPR012349">
    <property type="entry name" value="Split_barrel_FMN-bd"/>
</dbReference>
<dbReference type="GO" id="GO:0016491">
    <property type="term" value="F:oxidoreductase activity"/>
    <property type="evidence" value="ECO:0007669"/>
    <property type="project" value="UniProtKB-KW"/>
</dbReference>
<evidence type="ECO:0000256" key="3">
    <source>
        <dbReference type="ARBA" id="ARBA00022630"/>
    </source>
</evidence>
<evidence type="ECO:0000256" key="4">
    <source>
        <dbReference type="ARBA" id="ARBA00022643"/>
    </source>
</evidence>
<evidence type="ECO:0000259" key="8">
    <source>
        <dbReference type="Pfam" id="PF10590"/>
    </source>
</evidence>
<keyword evidence="4" id="KW-0288">FMN</keyword>
<reference evidence="9" key="1">
    <citation type="submission" date="2022-10" db="EMBL/GenBank/DDBJ databases">
        <title>Streptomyces beihaiensis sp. nov., a chitin degrading actinobacterium, isolated from shrimp pond soil.</title>
        <authorList>
            <person name="Xie J."/>
            <person name="Shen N."/>
        </authorList>
    </citation>
    <scope>NUCLEOTIDE SEQUENCE</scope>
    <source>
        <strain evidence="9">GXMU-J5</strain>
    </source>
</reference>
<feature type="region of interest" description="Disordered" evidence="6">
    <location>
        <begin position="1"/>
        <end position="34"/>
    </location>
</feature>
<dbReference type="PANTHER" id="PTHR10851">
    <property type="entry name" value="PYRIDOXINE-5-PHOSPHATE OXIDASE"/>
    <property type="match status" value="1"/>
</dbReference>
<evidence type="ECO:0000256" key="2">
    <source>
        <dbReference type="ARBA" id="ARBA00007301"/>
    </source>
</evidence>
<dbReference type="Pfam" id="PF10590">
    <property type="entry name" value="PNP_phzG_C"/>
    <property type="match status" value="1"/>
</dbReference>
<dbReference type="PANTHER" id="PTHR10851:SF0">
    <property type="entry name" value="PYRIDOXINE-5'-PHOSPHATE OXIDASE"/>
    <property type="match status" value="1"/>
</dbReference>
<dbReference type="InterPro" id="IPR011576">
    <property type="entry name" value="Pyridox_Oxase_N"/>
</dbReference>
<dbReference type="EC" id="1.10.3.16" evidence="9"/>
<evidence type="ECO:0000256" key="1">
    <source>
        <dbReference type="ARBA" id="ARBA00001917"/>
    </source>
</evidence>
<comment type="cofactor">
    <cofactor evidence="1">
        <name>FMN</name>
        <dbReference type="ChEBI" id="CHEBI:58210"/>
    </cofactor>
</comment>
<dbReference type="SUPFAM" id="SSF50475">
    <property type="entry name" value="FMN-binding split barrel"/>
    <property type="match status" value="1"/>
</dbReference>
<dbReference type="NCBIfam" id="NF004231">
    <property type="entry name" value="PRK05679.1"/>
    <property type="match status" value="1"/>
</dbReference>
<dbReference type="PIRSF" id="PIRSF000190">
    <property type="entry name" value="Pyd_amn-ph_oxd"/>
    <property type="match status" value="1"/>
</dbReference>
<evidence type="ECO:0000259" key="7">
    <source>
        <dbReference type="Pfam" id="PF01243"/>
    </source>
</evidence>
<dbReference type="Pfam" id="PF01243">
    <property type="entry name" value="PNPOx_N"/>
    <property type="match status" value="1"/>
</dbReference>
<protein>
    <submittedName>
        <fullName evidence="9">Phenazine biosynthesis FMN-dependent oxidase PhzG</fullName>
        <ecNumber evidence="9">1.10.3.16</ecNumber>
    </submittedName>
</protein>
<dbReference type="Gene3D" id="2.30.110.10">
    <property type="entry name" value="Electron Transport, Fmn-binding Protein, Chain A"/>
    <property type="match status" value="1"/>
</dbReference>
<organism evidence="9 10">
    <name type="scientific">Streptomyces beihaiensis</name>
    <dbReference type="NCBI Taxonomy" id="2984495"/>
    <lineage>
        <taxon>Bacteria</taxon>
        <taxon>Bacillati</taxon>
        <taxon>Actinomycetota</taxon>
        <taxon>Actinomycetes</taxon>
        <taxon>Kitasatosporales</taxon>
        <taxon>Streptomycetaceae</taxon>
        <taxon>Streptomyces</taxon>
    </lineage>
</organism>
<keyword evidence="10" id="KW-1185">Reference proteome</keyword>
<comment type="similarity">
    <text evidence="2">Belongs to the pyridoxamine 5'-phosphate oxidase family.</text>
</comment>
<dbReference type="InterPro" id="IPR000659">
    <property type="entry name" value="Pyridox_Oxase"/>
</dbReference>
<keyword evidence="3" id="KW-0285">Flavoprotein</keyword>
<dbReference type="NCBIfam" id="NF038138">
    <property type="entry name" value="phena_PhzG"/>
    <property type="match status" value="1"/>
</dbReference>
<dbReference type="InterPro" id="IPR019576">
    <property type="entry name" value="Pyridoxamine_oxidase_dimer_C"/>
</dbReference>
<dbReference type="Proteomes" id="UP001163064">
    <property type="component" value="Unassembled WGS sequence"/>
</dbReference>
<accession>A0ABT3U2H3</accession>
<dbReference type="InterPro" id="IPR053451">
    <property type="entry name" value="Phenazine_biosynth_oxidase"/>
</dbReference>
<feature type="compositionally biased region" description="Low complexity" evidence="6">
    <location>
        <begin position="1"/>
        <end position="12"/>
    </location>
</feature>
<feature type="domain" description="Pyridoxamine 5'-phosphate oxidase N-terminal" evidence="7">
    <location>
        <begin position="51"/>
        <end position="144"/>
    </location>
</feature>
<evidence type="ECO:0000256" key="6">
    <source>
        <dbReference type="SAM" id="MobiDB-lite"/>
    </source>
</evidence>
<feature type="domain" description="Pyridoxine 5'-phosphate oxidase dimerisation C-terminal" evidence="8">
    <location>
        <begin position="189"/>
        <end position="228"/>
    </location>
</feature>
<evidence type="ECO:0000256" key="5">
    <source>
        <dbReference type="ARBA" id="ARBA00023002"/>
    </source>
</evidence>
<sequence>MASSPPAAPSTSSEEHVNSSRFESLTGDVDLAFPEYDDPPTEPMALVQQWITEATAREVREPRALALATADDQGRASNRIVSITDISTRGLVFASHSTSQKGREIASTGWASGLLYWRETGQQLILSGPVAQLSDAESDALWSGRPIPMHPMSAVSRQSEPLRDAADLRAQADRLAAPGIPLPRPARFVGYLLSPVAVEFWCADSDRLHRRLRYDRCDPGWRTSRLQP</sequence>